<keyword evidence="3" id="KW-0808">Transferase</keyword>
<keyword evidence="6" id="KW-1015">Disulfide bond</keyword>
<dbReference type="GO" id="GO:0016740">
    <property type="term" value="F:transferase activity"/>
    <property type="evidence" value="ECO:0007669"/>
    <property type="project" value="UniProtKB-KW"/>
</dbReference>
<keyword evidence="4" id="KW-0378">Hydrolase</keyword>
<gene>
    <name evidence="7" type="ORF">JOQ06_017801</name>
</gene>
<dbReference type="GO" id="GO:0061809">
    <property type="term" value="F:NAD+ nucleosidase activity, cyclic ADP-ribose generating"/>
    <property type="evidence" value="ECO:0007669"/>
    <property type="project" value="UniProtKB-EC"/>
</dbReference>
<dbReference type="Proteomes" id="UP001219934">
    <property type="component" value="Unassembled WGS sequence"/>
</dbReference>
<evidence type="ECO:0000256" key="5">
    <source>
        <dbReference type="ARBA" id="ARBA00023027"/>
    </source>
</evidence>
<evidence type="ECO:0000256" key="1">
    <source>
        <dbReference type="ARBA" id="ARBA00005406"/>
    </source>
</evidence>
<comment type="caution">
    <text evidence="7">The sequence shown here is derived from an EMBL/GenBank/DDBJ whole genome shotgun (WGS) entry which is preliminary data.</text>
</comment>
<evidence type="ECO:0000256" key="6">
    <source>
        <dbReference type="ARBA" id="ARBA00023157"/>
    </source>
</evidence>
<dbReference type="EMBL" id="JAPTMU010000021">
    <property type="protein sequence ID" value="KAJ4925063.1"/>
    <property type="molecule type" value="Genomic_DNA"/>
</dbReference>
<dbReference type="GO" id="GO:0016849">
    <property type="term" value="F:phosphorus-oxygen lyase activity"/>
    <property type="evidence" value="ECO:0007669"/>
    <property type="project" value="TreeGrafter"/>
</dbReference>
<dbReference type="GO" id="GO:0030890">
    <property type="term" value="P:positive regulation of B cell proliferation"/>
    <property type="evidence" value="ECO:0007669"/>
    <property type="project" value="TreeGrafter"/>
</dbReference>
<dbReference type="SUPFAM" id="SSF52309">
    <property type="entry name" value="N-(deoxy)ribosyltransferase-like"/>
    <property type="match status" value="2"/>
</dbReference>
<dbReference type="AlphaFoldDB" id="A0AAD6F932"/>
<evidence type="ECO:0000256" key="4">
    <source>
        <dbReference type="ARBA" id="ARBA00022801"/>
    </source>
</evidence>
<sequence length="478" mass="53723">MEHREYRPPEKRRRRRCIILSVVGLLLLLIIVTVVLGLSLGQNTDKLKPTFIARCQEFKGYDCEKIWDVFEQAYVGRDPCDVPMEAYDPFIAAAPLKPACNRMIFWSKTKDLVHDFTGKRDCYVTVEDSLLGSVLDGLTWCGKEGSSETFTTGCPGWTDCVNNTVRSFWNRVSTAFADVACGNVTAMLNGSIVTPFHPASIFASIEVKRFDFPRVKSLNVVLVTQNKTVTNCTNASLKDLQKELDQGITYNCEEVTDYNCTDIWHEFEKAYVNRDLCKIPMNAYDSLVAAAPFEHACDKMMFWSKTKNLVRDLTKNRDDVVALEDTLLGSVLGGLHWCGEKGNSDTFTSGCPGWNECVIPRRSFWSRVSTAFADFACDDVTAMINGSIDTPFHPESTFATIEVKRIKYPRVKSLNVVLVTQKNIQKADCINPSLKDVQIALDQEIAYNCKETNCTNASLKDLQKELDQGITNNCEEVT</sequence>
<feature type="non-terminal residue" evidence="7">
    <location>
        <position position="1"/>
    </location>
</feature>
<evidence type="ECO:0000256" key="3">
    <source>
        <dbReference type="ARBA" id="ARBA00022679"/>
    </source>
</evidence>
<evidence type="ECO:0000313" key="8">
    <source>
        <dbReference type="Proteomes" id="UP001219934"/>
    </source>
</evidence>
<keyword evidence="5" id="KW-0520">NAD</keyword>
<dbReference type="Gene3D" id="1.20.82.10">
    <property type="entry name" value="ADP Ribosyl Cyclase, Chain A, domain 1"/>
    <property type="match status" value="2"/>
</dbReference>
<dbReference type="Gene3D" id="3.40.50.720">
    <property type="entry name" value="NAD(P)-binding Rossmann-like Domain"/>
    <property type="match status" value="2"/>
</dbReference>
<organism evidence="7 8">
    <name type="scientific">Pogonophryne albipinna</name>
    <dbReference type="NCBI Taxonomy" id="1090488"/>
    <lineage>
        <taxon>Eukaryota</taxon>
        <taxon>Metazoa</taxon>
        <taxon>Chordata</taxon>
        <taxon>Craniata</taxon>
        <taxon>Vertebrata</taxon>
        <taxon>Euteleostomi</taxon>
        <taxon>Actinopterygii</taxon>
        <taxon>Neopterygii</taxon>
        <taxon>Teleostei</taxon>
        <taxon>Neoteleostei</taxon>
        <taxon>Acanthomorphata</taxon>
        <taxon>Eupercaria</taxon>
        <taxon>Perciformes</taxon>
        <taxon>Notothenioidei</taxon>
        <taxon>Pogonophryne</taxon>
    </lineage>
</organism>
<reference evidence="7" key="1">
    <citation type="submission" date="2022-11" db="EMBL/GenBank/DDBJ databases">
        <title>Chromosome-level genome of Pogonophryne albipinna.</title>
        <authorList>
            <person name="Jo E."/>
        </authorList>
    </citation>
    <scope>NUCLEOTIDE SEQUENCE</scope>
    <source>
        <strain evidence="7">SGF0006</strain>
        <tissue evidence="7">Muscle</tissue>
    </source>
</reference>
<dbReference type="PANTHER" id="PTHR10912">
    <property type="entry name" value="ADP-RIBOSYL CYCLASE"/>
    <property type="match status" value="1"/>
</dbReference>
<evidence type="ECO:0000313" key="7">
    <source>
        <dbReference type="EMBL" id="KAJ4925063.1"/>
    </source>
</evidence>
<keyword evidence="8" id="KW-1185">Reference proteome</keyword>
<protein>
    <recommendedName>
        <fullName evidence="2">ADP-ribosyl cyclase/cyclic ADP-ribose hydrolase</fullName>
        <ecNumber evidence="2">3.2.2.6</ecNumber>
    </recommendedName>
</protein>
<proteinExistence type="inferred from homology"/>
<comment type="similarity">
    <text evidence="1">Belongs to the ADP-ribosyl cyclase family.</text>
</comment>
<dbReference type="CDD" id="cd04759">
    <property type="entry name" value="Rib_hydrolase"/>
    <property type="match status" value="1"/>
</dbReference>
<accession>A0AAD6F932</accession>
<dbReference type="InterPro" id="IPR003193">
    <property type="entry name" value="ADP-ribosyl_cyclase"/>
</dbReference>
<dbReference type="EC" id="3.2.2.6" evidence="2"/>
<evidence type="ECO:0000256" key="2">
    <source>
        <dbReference type="ARBA" id="ARBA00011982"/>
    </source>
</evidence>
<dbReference type="PANTHER" id="PTHR10912:SF9">
    <property type="entry name" value="ADP-RIBOSYL CYCLASE_CYCLIC ADP-RIBOSE HYDROLASE"/>
    <property type="match status" value="1"/>
</dbReference>
<dbReference type="Pfam" id="PF02267">
    <property type="entry name" value="Rib_hydrolayse"/>
    <property type="match status" value="1"/>
</dbReference>
<name>A0AAD6F932_9TELE</name>
<dbReference type="GO" id="GO:0005886">
    <property type="term" value="C:plasma membrane"/>
    <property type="evidence" value="ECO:0007669"/>
    <property type="project" value="TreeGrafter"/>
</dbReference>